<evidence type="ECO:0000313" key="4">
    <source>
        <dbReference type="Proteomes" id="UP000692954"/>
    </source>
</evidence>
<evidence type="ECO:0000313" key="3">
    <source>
        <dbReference type="EMBL" id="CAD8118057.1"/>
    </source>
</evidence>
<keyword evidence="1" id="KW-0812">Transmembrane</keyword>
<comment type="caution">
    <text evidence="3">The sequence shown here is derived from an EMBL/GenBank/DDBJ whole genome shotgun (WGS) entry which is preliminary data.</text>
</comment>
<dbReference type="EMBL" id="CAJJDN010000116">
    <property type="protein sequence ID" value="CAD8118057.1"/>
    <property type="molecule type" value="Genomic_DNA"/>
</dbReference>
<proteinExistence type="predicted"/>
<gene>
    <name evidence="2" type="ORF">PSON_ATCC_30995.1.T1160001</name>
    <name evidence="3" type="ORF">PSON_ATCC_30995.1.T1160004</name>
</gene>
<dbReference type="EMBL" id="CAJJDN010000116">
    <property type="protein sequence ID" value="CAD8118051.1"/>
    <property type="molecule type" value="Genomic_DNA"/>
</dbReference>
<dbReference type="Proteomes" id="UP000692954">
    <property type="component" value="Unassembled WGS sequence"/>
</dbReference>
<reference evidence="3" key="1">
    <citation type="submission" date="2021-01" db="EMBL/GenBank/DDBJ databases">
        <authorList>
            <consortium name="Genoscope - CEA"/>
            <person name="William W."/>
        </authorList>
    </citation>
    <scope>NUCLEOTIDE SEQUENCE</scope>
</reference>
<sequence>MQCRIIFFVVAIVFRDLRTYSIGEFIVQIVSWFVFHFYIIYFERIYFDKGESKTLEREKRFKLMDTLQLGIGITYLAFNFDSLLELLALIFFSLNLGLFY</sequence>
<protein>
    <submittedName>
        <fullName evidence="3">Uncharacterized protein</fullName>
    </submittedName>
</protein>
<name>A0A8S1QTV1_9CILI</name>
<keyword evidence="1" id="KW-1133">Transmembrane helix</keyword>
<evidence type="ECO:0000313" key="2">
    <source>
        <dbReference type="EMBL" id="CAD8118051.1"/>
    </source>
</evidence>
<feature type="transmembrane region" description="Helical" evidence="1">
    <location>
        <begin position="67"/>
        <end position="94"/>
    </location>
</feature>
<keyword evidence="4" id="KW-1185">Reference proteome</keyword>
<accession>A0A8S1QTV1</accession>
<keyword evidence="1" id="KW-0472">Membrane</keyword>
<feature type="transmembrane region" description="Helical" evidence="1">
    <location>
        <begin position="25"/>
        <end position="46"/>
    </location>
</feature>
<organism evidence="3 4">
    <name type="scientific">Paramecium sonneborni</name>
    <dbReference type="NCBI Taxonomy" id="65129"/>
    <lineage>
        <taxon>Eukaryota</taxon>
        <taxon>Sar</taxon>
        <taxon>Alveolata</taxon>
        <taxon>Ciliophora</taxon>
        <taxon>Intramacronucleata</taxon>
        <taxon>Oligohymenophorea</taxon>
        <taxon>Peniculida</taxon>
        <taxon>Parameciidae</taxon>
        <taxon>Paramecium</taxon>
    </lineage>
</organism>
<evidence type="ECO:0000256" key="1">
    <source>
        <dbReference type="SAM" id="Phobius"/>
    </source>
</evidence>
<dbReference type="AlphaFoldDB" id="A0A8S1QTV1"/>